<sequence>MHKKSLPLMALRDMVVFPGVIAPIFVGRPKSLQALSHTTISEEDNSKYILVTLQKKFDQENPSTHELYNTAILAKIIQIVKLPNNTAKILIEAVARVKLSNIKGDEAFEANYEIIPDEEIFDVNNMRSLVDNAVQLFSKYAINDKKVNAEIIETINKAISNSTNFIDIINILASHLITSLEAKQHLLEETSPFKRITTVISTLTSNIVNSETEQALQQRVRKQIEKTQRDYYLHEQMKAIQKELDEDKSELADIEKKIKSLKLSKEAKEKAEAELKKLRTMNQMSAESGVTRNYLETLLSLPWGKYDNSKIDINQAEKILNRDHFGLEKVKERIIEYLAVLQRSSKIRGPILCLIGPPGVGKTSLVKSIAEGMGRKYTKLALGGVRDEAEIRGHRKTYLGSMPGKILGQLKKVKTSNPVMLLDEIDKMSSDFRGDPASALLEVLDPEQNSHFVDHYLEVEYDLSNVIFIATANSHDLPRALSDRMEKIYISGYVEETKLQIARNYLVPKQFKMHKIKKDEITISETAILDLIRYYTKESGVRALEREIGALTRKALKQILADKSVKHIAIDSNHLEEFLGAKKYNFGLAEKEDQIGSTTGLAYTEVGGELLTIEALAFPGKGEIKTTGKLGDVMKESAMAAYSCFRSRATNFGLKYDNYKDFDIHIHVPAGAIPKDGPSAGCALFTTIVSLMTKIPVHRTVAMTGEITLRGNVLPIGGLKEKLLAASRGGIKTVLIPEENVKDLQDIPPNIKESLEIISVSNIDQVLKHALVGTPINK</sequence>
<dbReference type="InterPro" id="IPR008269">
    <property type="entry name" value="Lon_proteolytic"/>
</dbReference>
<evidence type="ECO:0000313" key="20">
    <source>
        <dbReference type="Proteomes" id="UP000007997"/>
    </source>
</evidence>
<evidence type="ECO:0000256" key="4">
    <source>
        <dbReference type="ARBA" id="ARBA00022741"/>
    </source>
</evidence>
<dbReference type="Gene3D" id="3.30.230.10">
    <property type="match status" value="1"/>
</dbReference>
<keyword evidence="6 10" id="KW-0720">Serine protease</keyword>
<dbReference type="InterPro" id="IPR014721">
    <property type="entry name" value="Ribsml_uS5_D2-typ_fold_subgr"/>
</dbReference>
<feature type="active site" evidence="10 12">
    <location>
        <position position="722"/>
    </location>
</feature>
<dbReference type="InterPro" id="IPR027417">
    <property type="entry name" value="P-loop_NTPase"/>
</dbReference>
<dbReference type="GO" id="GO:0004176">
    <property type="term" value="F:ATP-dependent peptidase activity"/>
    <property type="evidence" value="ECO:0007669"/>
    <property type="project" value="UniProtKB-UniRule"/>
</dbReference>
<feature type="binding site" evidence="10 13">
    <location>
        <begin position="356"/>
        <end position="363"/>
    </location>
    <ligand>
        <name>ATP</name>
        <dbReference type="ChEBI" id="CHEBI:30616"/>
    </ligand>
</feature>
<evidence type="ECO:0000256" key="12">
    <source>
        <dbReference type="PIRSR" id="PIRSR001174-1"/>
    </source>
</evidence>
<keyword evidence="5 10" id="KW-0378">Hydrolase</keyword>
<comment type="similarity">
    <text evidence="10 11 14 15">Belongs to the peptidase S16 family.</text>
</comment>
<dbReference type="GO" id="GO:0006515">
    <property type="term" value="P:protein quality control for misfolded or incompletely synthesized proteins"/>
    <property type="evidence" value="ECO:0007669"/>
    <property type="project" value="UniProtKB-UniRule"/>
</dbReference>
<dbReference type="InterPro" id="IPR004815">
    <property type="entry name" value="Lon_bac/euk-typ"/>
</dbReference>
<evidence type="ECO:0000256" key="3">
    <source>
        <dbReference type="ARBA" id="ARBA00022670"/>
    </source>
</evidence>
<dbReference type="Pfam" id="PF02190">
    <property type="entry name" value="LON_substr_bdg"/>
    <property type="match status" value="1"/>
</dbReference>
<evidence type="ECO:0000256" key="13">
    <source>
        <dbReference type="PIRSR" id="PIRSR001174-2"/>
    </source>
</evidence>
<keyword evidence="4 10" id="KW-0547">Nucleotide-binding</keyword>
<dbReference type="OrthoDB" id="9803599at2"/>
<dbReference type="AlphaFoldDB" id="H6PTR9"/>
<dbReference type="Pfam" id="PF00004">
    <property type="entry name" value="AAA"/>
    <property type="match status" value="1"/>
</dbReference>
<protein>
    <recommendedName>
        <fullName evidence="10 11">Lon protease</fullName>
        <ecNumber evidence="10 11">3.4.21.53</ecNumber>
    </recommendedName>
    <alternativeName>
        <fullName evidence="10">ATP-dependent protease La</fullName>
    </alternativeName>
</protein>
<feature type="coiled-coil region" evidence="16">
    <location>
        <begin position="237"/>
        <end position="288"/>
    </location>
</feature>
<dbReference type="PIRSF" id="PIRSF001174">
    <property type="entry name" value="Lon_proteas"/>
    <property type="match status" value="1"/>
</dbReference>
<dbReference type="Pfam" id="PF05362">
    <property type="entry name" value="Lon_C"/>
    <property type="match status" value="1"/>
</dbReference>
<dbReference type="GO" id="GO:0016887">
    <property type="term" value="F:ATP hydrolysis activity"/>
    <property type="evidence" value="ECO:0007669"/>
    <property type="project" value="UniProtKB-UniRule"/>
</dbReference>
<dbReference type="InterPro" id="IPR027543">
    <property type="entry name" value="Lon_bac"/>
</dbReference>
<evidence type="ECO:0000256" key="11">
    <source>
        <dbReference type="PIRNR" id="PIRNR001174"/>
    </source>
</evidence>
<reference evidence="20" key="1">
    <citation type="submission" date="2012-02" db="EMBL/GenBank/DDBJ databases">
        <title>Complete genome sequence of Rickettsia philipii strain 364D.</title>
        <authorList>
            <person name="Johnson S.L."/>
            <person name="Munk A.C."/>
            <person name="Han S."/>
            <person name="Bruce D.C."/>
            <person name="Dasch G.A."/>
        </authorList>
    </citation>
    <scope>NUCLEOTIDE SEQUENCE [LARGE SCALE GENOMIC DNA]</scope>
    <source>
        <strain evidence="20">364D</strain>
    </source>
</reference>
<feature type="domain" description="Lon N-terminal" evidence="18">
    <location>
        <begin position="6"/>
        <end position="207"/>
    </location>
</feature>
<dbReference type="SUPFAM" id="SSF52540">
    <property type="entry name" value="P-loop containing nucleoside triphosphate hydrolases"/>
    <property type="match status" value="1"/>
</dbReference>
<dbReference type="InterPro" id="IPR008268">
    <property type="entry name" value="Peptidase_S16_AS"/>
</dbReference>
<keyword evidence="20" id="KW-1185">Reference proteome</keyword>
<dbReference type="Pfam" id="PF22667">
    <property type="entry name" value="Lon_lid"/>
    <property type="match status" value="1"/>
</dbReference>
<dbReference type="SMART" id="SM00464">
    <property type="entry name" value="LON"/>
    <property type="match status" value="1"/>
</dbReference>
<evidence type="ECO:0000256" key="7">
    <source>
        <dbReference type="ARBA" id="ARBA00022840"/>
    </source>
</evidence>
<organism evidence="19 20">
    <name type="scientific">Rickettsia philipii (strain 364D)</name>
    <dbReference type="NCBI Taxonomy" id="481009"/>
    <lineage>
        <taxon>Bacteria</taxon>
        <taxon>Pseudomonadati</taxon>
        <taxon>Pseudomonadota</taxon>
        <taxon>Alphaproteobacteria</taxon>
        <taxon>Rickettsiales</taxon>
        <taxon>Rickettsiaceae</taxon>
        <taxon>Rickettsieae</taxon>
        <taxon>Rickettsia</taxon>
        <taxon>spotted fever group</taxon>
    </lineage>
</organism>
<dbReference type="InterPro" id="IPR003593">
    <property type="entry name" value="AAA+_ATPase"/>
</dbReference>
<dbReference type="EMBL" id="CP003308">
    <property type="protein sequence ID" value="AFB26266.1"/>
    <property type="molecule type" value="Genomic_DNA"/>
</dbReference>
<dbReference type="HOGENOM" id="CLU_004109_4_3_5"/>
<accession>H6PTR9</accession>
<dbReference type="InterPro" id="IPR020568">
    <property type="entry name" value="Ribosomal_Su5_D2-typ_SF"/>
</dbReference>
<dbReference type="InterPro" id="IPR054594">
    <property type="entry name" value="Lon_lid"/>
</dbReference>
<feature type="domain" description="Lon proteolytic" evidence="17">
    <location>
        <begin position="592"/>
        <end position="773"/>
    </location>
</feature>
<evidence type="ECO:0000259" key="18">
    <source>
        <dbReference type="PROSITE" id="PS51787"/>
    </source>
</evidence>
<dbReference type="FunFam" id="1.20.5.5270:FF:000002">
    <property type="entry name" value="Lon protease homolog"/>
    <property type="match status" value="1"/>
</dbReference>
<comment type="subunit">
    <text evidence="10 11">Homohexamer. Organized in a ring with a central cavity.</text>
</comment>
<evidence type="ECO:0000256" key="2">
    <source>
        <dbReference type="ARBA" id="ARBA00022490"/>
    </source>
</evidence>
<evidence type="ECO:0000256" key="6">
    <source>
        <dbReference type="ARBA" id="ARBA00022825"/>
    </source>
</evidence>
<dbReference type="SMART" id="SM00382">
    <property type="entry name" value="AAA"/>
    <property type="match status" value="1"/>
</dbReference>
<comment type="function">
    <text evidence="10">ATP-dependent serine protease that mediates the selective degradation of mutant and abnormal proteins as well as certain short-lived regulatory proteins. Required for cellular homeostasis and for survival from DNA damage and developmental changes induced by stress. Degrades polypeptides processively to yield small peptide fragments that are 5 to 10 amino acids long. Binds to DNA in a double-stranded, site-specific manner.</text>
</comment>
<comment type="induction">
    <text evidence="10">By heat shock.</text>
</comment>
<evidence type="ECO:0000256" key="1">
    <source>
        <dbReference type="ARBA" id="ARBA00004496"/>
    </source>
</evidence>
<keyword evidence="8 10" id="KW-0346">Stress response</keyword>
<evidence type="ECO:0000256" key="14">
    <source>
        <dbReference type="PROSITE-ProRule" id="PRU01122"/>
    </source>
</evidence>
<dbReference type="GO" id="GO:0034605">
    <property type="term" value="P:cellular response to heat"/>
    <property type="evidence" value="ECO:0007669"/>
    <property type="project" value="UniProtKB-UniRule"/>
</dbReference>
<dbReference type="GO" id="GO:0043565">
    <property type="term" value="F:sequence-specific DNA binding"/>
    <property type="evidence" value="ECO:0007669"/>
    <property type="project" value="UniProtKB-UniRule"/>
</dbReference>
<dbReference type="RefSeq" id="WP_014364718.1">
    <property type="nucleotide sequence ID" value="NC_016930.1"/>
</dbReference>
<feature type="active site" evidence="10 12">
    <location>
        <position position="679"/>
    </location>
</feature>
<evidence type="ECO:0000256" key="15">
    <source>
        <dbReference type="RuleBase" id="RU000591"/>
    </source>
</evidence>
<dbReference type="Gene3D" id="1.20.58.1480">
    <property type="match status" value="1"/>
</dbReference>
<dbReference type="InterPro" id="IPR027065">
    <property type="entry name" value="Lon_Prtase"/>
</dbReference>
<dbReference type="Gene3D" id="2.30.130.40">
    <property type="entry name" value="LON domain-like"/>
    <property type="match status" value="1"/>
</dbReference>
<dbReference type="PROSITE" id="PS01046">
    <property type="entry name" value="LON_SER"/>
    <property type="match status" value="1"/>
</dbReference>
<keyword evidence="16" id="KW-0175">Coiled coil</keyword>
<evidence type="ECO:0000256" key="9">
    <source>
        <dbReference type="ARBA" id="ARBA00050665"/>
    </source>
</evidence>
<dbReference type="SUPFAM" id="SSF54211">
    <property type="entry name" value="Ribosomal protein S5 domain 2-like"/>
    <property type="match status" value="1"/>
</dbReference>
<dbReference type="GO" id="GO:0004252">
    <property type="term" value="F:serine-type endopeptidase activity"/>
    <property type="evidence" value="ECO:0007669"/>
    <property type="project" value="UniProtKB-UniRule"/>
</dbReference>
<dbReference type="MEROPS" id="S16.001"/>
<comment type="catalytic activity">
    <reaction evidence="9 10 11 14">
        <text>Hydrolysis of proteins in presence of ATP.</text>
        <dbReference type="EC" id="3.4.21.53"/>
    </reaction>
</comment>
<dbReference type="KEGG" id="rph:RSA_03495"/>
<evidence type="ECO:0000256" key="8">
    <source>
        <dbReference type="ARBA" id="ARBA00023016"/>
    </source>
</evidence>
<dbReference type="HAMAP" id="MF_01973">
    <property type="entry name" value="lon_bact"/>
    <property type="match status" value="1"/>
</dbReference>
<keyword evidence="7 10" id="KW-0067">ATP-binding</keyword>
<dbReference type="InterPro" id="IPR003111">
    <property type="entry name" value="Lon_prtase_N"/>
</dbReference>
<dbReference type="PROSITE" id="PS51787">
    <property type="entry name" value="LON_N"/>
    <property type="match status" value="1"/>
</dbReference>
<dbReference type="PROSITE" id="PS51786">
    <property type="entry name" value="LON_PROTEOLYTIC"/>
    <property type="match status" value="1"/>
</dbReference>
<dbReference type="InterPro" id="IPR003959">
    <property type="entry name" value="ATPase_AAA_core"/>
</dbReference>
<dbReference type="NCBIfam" id="TIGR00763">
    <property type="entry name" value="lon"/>
    <property type="match status" value="1"/>
</dbReference>
<evidence type="ECO:0000256" key="16">
    <source>
        <dbReference type="SAM" id="Coils"/>
    </source>
</evidence>
<dbReference type="EC" id="3.4.21.53" evidence="10 11"/>
<name>H6PTR9_RICP3</name>
<evidence type="ECO:0000256" key="10">
    <source>
        <dbReference type="HAMAP-Rule" id="MF_01973"/>
    </source>
</evidence>
<dbReference type="PRINTS" id="PR00830">
    <property type="entry name" value="ENDOLAPTASE"/>
</dbReference>
<dbReference type="NCBIfam" id="NF008053">
    <property type="entry name" value="PRK10787.1"/>
    <property type="match status" value="1"/>
</dbReference>
<dbReference type="GO" id="GO:0005524">
    <property type="term" value="F:ATP binding"/>
    <property type="evidence" value="ECO:0007669"/>
    <property type="project" value="UniProtKB-UniRule"/>
</dbReference>
<dbReference type="Gene3D" id="1.10.8.60">
    <property type="match status" value="1"/>
</dbReference>
<keyword evidence="3 10" id="KW-0645">Protease</keyword>
<dbReference type="FunFam" id="3.40.50.300:FF:000021">
    <property type="entry name" value="Lon protease homolog"/>
    <property type="match status" value="1"/>
</dbReference>
<evidence type="ECO:0000313" key="19">
    <source>
        <dbReference type="EMBL" id="AFB26266.1"/>
    </source>
</evidence>
<gene>
    <name evidence="10" type="primary">lon</name>
    <name evidence="19" type="ordered locus">RSA_03495</name>
</gene>
<dbReference type="Gene3D" id="1.20.5.5270">
    <property type="match status" value="1"/>
</dbReference>
<evidence type="ECO:0000259" key="17">
    <source>
        <dbReference type="PROSITE" id="PS51786"/>
    </source>
</evidence>
<dbReference type="SUPFAM" id="SSF88697">
    <property type="entry name" value="PUA domain-like"/>
    <property type="match status" value="1"/>
</dbReference>
<dbReference type="InterPro" id="IPR046336">
    <property type="entry name" value="Lon_prtase_N_sf"/>
</dbReference>
<dbReference type="InterPro" id="IPR015947">
    <property type="entry name" value="PUA-like_sf"/>
</dbReference>
<dbReference type="Proteomes" id="UP000007997">
    <property type="component" value="Chromosome"/>
</dbReference>
<dbReference type="Gene3D" id="3.40.50.300">
    <property type="entry name" value="P-loop containing nucleotide triphosphate hydrolases"/>
    <property type="match status" value="1"/>
</dbReference>
<comment type="subcellular location">
    <subcellularLocation>
        <location evidence="1 10 11">Cytoplasm</location>
    </subcellularLocation>
</comment>
<keyword evidence="2 10" id="KW-0963">Cytoplasm</keyword>
<proteinExistence type="evidence at transcript level"/>
<dbReference type="GO" id="GO:0005737">
    <property type="term" value="C:cytoplasm"/>
    <property type="evidence" value="ECO:0007669"/>
    <property type="project" value="UniProtKB-SubCell"/>
</dbReference>
<evidence type="ECO:0000256" key="5">
    <source>
        <dbReference type="ARBA" id="ARBA00022801"/>
    </source>
</evidence>
<dbReference type="PANTHER" id="PTHR10046">
    <property type="entry name" value="ATP DEPENDENT LON PROTEASE FAMILY MEMBER"/>
    <property type="match status" value="1"/>
</dbReference>
<dbReference type="CDD" id="cd19500">
    <property type="entry name" value="RecA-like_Lon"/>
    <property type="match status" value="1"/>
</dbReference>